<evidence type="ECO:0000256" key="2">
    <source>
        <dbReference type="SAM" id="SignalP"/>
    </source>
</evidence>
<evidence type="ECO:0000256" key="1">
    <source>
        <dbReference type="SAM" id="Phobius"/>
    </source>
</evidence>
<feature type="chain" id="PRO_5009310527" evidence="2">
    <location>
        <begin position="17"/>
        <end position="110"/>
    </location>
</feature>
<keyword evidence="1" id="KW-1133">Transmembrane helix</keyword>
<organism evidence="3 4">
    <name type="scientific">Heterorhabditis bacteriophora</name>
    <name type="common">Entomopathogenic nematode worm</name>
    <dbReference type="NCBI Taxonomy" id="37862"/>
    <lineage>
        <taxon>Eukaryota</taxon>
        <taxon>Metazoa</taxon>
        <taxon>Ecdysozoa</taxon>
        <taxon>Nematoda</taxon>
        <taxon>Chromadorea</taxon>
        <taxon>Rhabditida</taxon>
        <taxon>Rhabditina</taxon>
        <taxon>Rhabditomorpha</taxon>
        <taxon>Strongyloidea</taxon>
        <taxon>Heterorhabditidae</taxon>
        <taxon>Heterorhabditis</taxon>
    </lineage>
</organism>
<feature type="signal peptide" evidence="2">
    <location>
        <begin position="1"/>
        <end position="16"/>
    </location>
</feature>
<reference evidence="4" key="1">
    <citation type="submission" date="2016-11" db="UniProtKB">
        <authorList>
            <consortium name="WormBaseParasite"/>
        </authorList>
    </citation>
    <scope>IDENTIFICATION</scope>
</reference>
<evidence type="ECO:0000313" key="3">
    <source>
        <dbReference type="Proteomes" id="UP000095283"/>
    </source>
</evidence>
<protein>
    <submittedName>
        <fullName evidence="4">Recep_L_domain domain-containing protein</fullName>
    </submittedName>
</protein>
<keyword evidence="1" id="KW-0812">Transmembrane</keyword>
<dbReference type="WBParaSite" id="Hba_00966">
    <property type="protein sequence ID" value="Hba_00966"/>
    <property type="gene ID" value="Hba_00966"/>
</dbReference>
<proteinExistence type="predicted"/>
<dbReference type="Proteomes" id="UP000095283">
    <property type="component" value="Unplaced"/>
</dbReference>
<evidence type="ECO:0000313" key="4">
    <source>
        <dbReference type="WBParaSite" id="Hba_00966"/>
    </source>
</evidence>
<feature type="transmembrane region" description="Helical" evidence="1">
    <location>
        <begin position="85"/>
        <end position="106"/>
    </location>
</feature>
<keyword evidence="3" id="KW-1185">Reference proteome</keyword>
<name>A0A1I7W8J3_HETBA</name>
<accession>A0A1I7W8J3</accession>
<dbReference type="AlphaFoldDB" id="A0A1I7W8J3"/>
<sequence>MCNIILIIKLIGLRYASYSTGLCNISKNYYVFQLVKILSDLSWNVVECPQNKNGRTVVLQGSDVLFTGKEIFVGIRKNGTNLEGAMLTGMYIIFLVANYVWVLYLITNIL</sequence>
<keyword evidence="1" id="KW-0472">Membrane</keyword>
<keyword evidence="2" id="KW-0732">Signal</keyword>